<dbReference type="GO" id="GO:0005739">
    <property type="term" value="C:mitochondrion"/>
    <property type="evidence" value="ECO:0007669"/>
    <property type="project" value="UniProtKB-SubCell"/>
</dbReference>
<evidence type="ECO:0000256" key="5">
    <source>
        <dbReference type="ARBA" id="ARBA00023128"/>
    </source>
</evidence>
<dbReference type="PANTHER" id="PTHR21244:SF1">
    <property type="entry name" value="SMALL RIBOSOMAL SUBUNIT PROTEIN US3M"/>
    <property type="match status" value="1"/>
</dbReference>
<keyword evidence="8" id="KW-1185">Reference proteome</keyword>
<evidence type="ECO:0000256" key="1">
    <source>
        <dbReference type="ARBA" id="ARBA00004173"/>
    </source>
</evidence>
<dbReference type="GO" id="GO:1990904">
    <property type="term" value="C:ribonucleoprotein complex"/>
    <property type="evidence" value="ECO:0007669"/>
    <property type="project" value="UniProtKB-KW"/>
</dbReference>
<comment type="caution">
    <text evidence="7">The sequence shown here is derived from an EMBL/GenBank/DDBJ whole genome shotgun (WGS) entry which is preliminary data.</text>
</comment>
<organism evidence="7 8">
    <name type="scientific">Drosophila gunungcola</name>
    <name type="common">fruit fly</name>
    <dbReference type="NCBI Taxonomy" id="103775"/>
    <lineage>
        <taxon>Eukaryota</taxon>
        <taxon>Metazoa</taxon>
        <taxon>Ecdysozoa</taxon>
        <taxon>Arthropoda</taxon>
        <taxon>Hexapoda</taxon>
        <taxon>Insecta</taxon>
        <taxon>Pterygota</taxon>
        <taxon>Neoptera</taxon>
        <taxon>Endopterygota</taxon>
        <taxon>Diptera</taxon>
        <taxon>Brachycera</taxon>
        <taxon>Muscomorpha</taxon>
        <taxon>Ephydroidea</taxon>
        <taxon>Drosophilidae</taxon>
        <taxon>Drosophila</taxon>
        <taxon>Sophophora</taxon>
    </lineage>
</organism>
<dbReference type="AlphaFoldDB" id="A0A9P9Z0G7"/>
<keyword evidence="4" id="KW-0689">Ribosomal protein</keyword>
<evidence type="ECO:0000256" key="3">
    <source>
        <dbReference type="ARBA" id="ARBA00022946"/>
    </source>
</evidence>
<dbReference type="Pfam" id="PF14955">
    <property type="entry name" value="MRP-S24"/>
    <property type="match status" value="1"/>
</dbReference>
<dbReference type="InterPro" id="IPR026146">
    <property type="entry name" value="Ribosomal_uS3m"/>
</dbReference>
<keyword evidence="3" id="KW-0809">Transit peptide</keyword>
<evidence type="ECO:0000313" key="8">
    <source>
        <dbReference type="Proteomes" id="UP001059596"/>
    </source>
</evidence>
<evidence type="ECO:0000256" key="6">
    <source>
        <dbReference type="ARBA" id="ARBA00023274"/>
    </source>
</evidence>
<accession>A0A9P9Z0G7</accession>
<comment type="similarity">
    <text evidence="2">Belongs to the universal ribosomal protein uS3 family.</text>
</comment>
<dbReference type="EMBL" id="JAMKOV010000001">
    <property type="protein sequence ID" value="KAI8046449.1"/>
    <property type="molecule type" value="Genomic_DNA"/>
</dbReference>
<keyword evidence="6" id="KW-0687">Ribonucleoprotein</keyword>
<proteinExistence type="inferred from homology"/>
<evidence type="ECO:0000313" key="7">
    <source>
        <dbReference type="EMBL" id="KAI8046449.1"/>
    </source>
</evidence>
<sequence>MQLVPQVAAEVQHLSRSSIHTSAVCCRVQSGRYRITTKRNRALTYEMANPPHFIGHRKSWNSWNTCELGGQFIRDLYSSPLLF</sequence>
<reference evidence="7" key="1">
    <citation type="journal article" date="2023" name="Genome Biol. Evol.">
        <title>Long-read-based Genome Assembly of Drosophila gunungcola Reveals Fewer Chemosensory Genes in Flower-breeding Species.</title>
        <authorList>
            <person name="Negi A."/>
            <person name="Liao B.Y."/>
            <person name="Yeh S.D."/>
        </authorList>
    </citation>
    <scope>NUCLEOTIDE SEQUENCE</scope>
    <source>
        <strain evidence="7">Sukarami</strain>
    </source>
</reference>
<dbReference type="Proteomes" id="UP001059596">
    <property type="component" value="Chromosome 3R"/>
</dbReference>
<dbReference type="GO" id="GO:0005840">
    <property type="term" value="C:ribosome"/>
    <property type="evidence" value="ECO:0007669"/>
    <property type="project" value="UniProtKB-KW"/>
</dbReference>
<gene>
    <name evidence="7" type="ORF">M5D96_002658</name>
</gene>
<evidence type="ECO:0008006" key="9">
    <source>
        <dbReference type="Google" id="ProtNLM"/>
    </source>
</evidence>
<evidence type="ECO:0000256" key="2">
    <source>
        <dbReference type="ARBA" id="ARBA00010761"/>
    </source>
</evidence>
<dbReference type="GO" id="GO:0006412">
    <property type="term" value="P:translation"/>
    <property type="evidence" value="ECO:0007669"/>
    <property type="project" value="TreeGrafter"/>
</dbReference>
<evidence type="ECO:0000256" key="4">
    <source>
        <dbReference type="ARBA" id="ARBA00022980"/>
    </source>
</evidence>
<dbReference type="PANTHER" id="PTHR21244">
    <property type="entry name" value="MITOCHONDRIAL 28S RIBOSOMAL PROTEIN S24"/>
    <property type="match status" value="1"/>
</dbReference>
<comment type="subcellular location">
    <subcellularLocation>
        <location evidence="1">Mitochondrion</location>
    </subcellularLocation>
</comment>
<protein>
    <recommendedName>
        <fullName evidence="9">28S ribosomal protein S24, mitochondrial</fullName>
    </recommendedName>
</protein>
<keyword evidence="5" id="KW-0496">Mitochondrion</keyword>
<name>A0A9P9Z0G7_9MUSC</name>